<evidence type="ECO:0000313" key="3">
    <source>
        <dbReference type="Proteomes" id="UP000553888"/>
    </source>
</evidence>
<organism evidence="2 3">
    <name type="scientific">Schumannella luteola</name>
    <dbReference type="NCBI Taxonomy" id="472059"/>
    <lineage>
        <taxon>Bacteria</taxon>
        <taxon>Bacillati</taxon>
        <taxon>Actinomycetota</taxon>
        <taxon>Actinomycetes</taxon>
        <taxon>Micrococcales</taxon>
        <taxon>Microbacteriaceae</taxon>
        <taxon>Schumannella</taxon>
    </lineage>
</organism>
<proteinExistence type="predicted"/>
<sequence length="826" mass="87655">MSPTRVIRDENATLEDLAASCREHAVSTLGRELFWMEGRPGVREVIVEALVTRSASIRREFVDVTFLDGVFGIGGDDRLDAALDLVRSGFAECEQPEYLRQMLHRAIGVPTSPYRGTREPVESEIRADRQRFLERELWAMFRVEGAGVAQLAPVMAAFLDLVADHPKLRGRLIDAALSGLLSDFSAHDVGWYLQVLRALDPDAAEVAARAARYLAVLAATPGVSVALAQQHLGVLARAETIPSGALTALAPMTAAVLARSDKKSRMAQLALVEKLASAHPREVDAAGLAELIAGADHGAADVAARASRVLSRLRPGPGSERHATSDAPTGVVGGSAPEGTSATVVVAGPRTTPRRTDSAPDPLLAAIEDPDELADLFVELLERPASGAELLRGVDAVIRFSGRSPLAADVLRRRIRDWNDQDGGGTAGLTPHLDPRAYLRAVVAAWVDEPTRLWRWGGFQGHFTIGGAAGVPSGLSYPSWSPRPAEEAPARAQPEQVSGYRRMTSPQQVFVDWIATSLAAMGPSGDRGRWLDTARADAAAAAARARWTRHERLEGDPEFMAGYHTPAGPTPPWIVWMDDAADPPREGDLAAGLFDLRPALRTFAGLGADARSSRDAVTLLDWLRIVLIDAPEHFAAHALPALTVAVDVPNVDTTPATDALRDARSPLGPPSRTALVLALSANEAIARARAAEAFDGCARSGMLDPIELGAELVRALELKRVKGARVASALADSARISALAGWRALQLLGAVLPHLSGVTGASALIELTAQLAERYGVVVPIPPALAARSRGSSITAIALRALAAVEPRPTELARQAAEQAEAALRD</sequence>
<dbReference type="Proteomes" id="UP000553888">
    <property type="component" value="Unassembled WGS sequence"/>
</dbReference>
<keyword evidence="3" id="KW-1185">Reference proteome</keyword>
<name>A0A852YN71_9MICO</name>
<reference evidence="2 3" key="1">
    <citation type="submission" date="2020-07" db="EMBL/GenBank/DDBJ databases">
        <title>Sequencing the genomes of 1000 actinobacteria strains.</title>
        <authorList>
            <person name="Klenk H.-P."/>
        </authorList>
    </citation>
    <scope>NUCLEOTIDE SEQUENCE [LARGE SCALE GENOMIC DNA]</scope>
    <source>
        <strain evidence="2 3">DSM 23141</strain>
    </source>
</reference>
<dbReference type="EMBL" id="JACBZY010000001">
    <property type="protein sequence ID" value="NYG99169.1"/>
    <property type="molecule type" value="Genomic_DNA"/>
</dbReference>
<dbReference type="AlphaFoldDB" id="A0A852YN71"/>
<comment type="caution">
    <text evidence="2">The sequence shown here is derived from an EMBL/GenBank/DDBJ whole genome shotgun (WGS) entry which is preliminary data.</text>
</comment>
<evidence type="ECO:0000313" key="2">
    <source>
        <dbReference type="EMBL" id="NYG99169.1"/>
    </source>
</evidence>
<evidence type="ECO:0000256" key="1">
    <source>
        <dbReference type="SAM" id="MobiDB-lite"/>
    </source>
</evidence>
<feature type="region of interest" description="Disordered" evidence="1">
    <location>
        <begin position="480"/>
        <end position="499"/>
    </location>
</feature>
<dbReference type="RefSeq" id="WP_179567188.1">
    <property type="nucleotide sequence ID" value="NZ_JACBZY010000001.1"/>
</dbReference>
<protein>
    <submittedName>
        <fullName evidence="2">Uncharacterized protein</fullName>
    </submittedName>
</protein>
<gene>
    <name evidence="2" type="ORF">BJ979_001795</name>
</gene>
<feature type="region of interest" description="Disordered" evidence="1">
    <location>
        <begin position="312"/>
        <end position="341"/>
    </location>
</feature>
<accession>A0A852YN71</accession>